<evidence type="ECO:0000313" key="4">
    <source>
        <dbReference type="EMBL" id="KFG49543.1"/>
    </source>
</evidence>
<dbReference type="InterPro" id="IPR036322">
    <property type="entry name" value="WD40_repeat_dom_sf"/>
</dbReference>
<dbReference type="PANTHER" id="PTHR15574:SF40">
    <property type="entry name" value="WD AND TETRATRICOPEPTIDE REPEATS PROTEIN 1"/>
    <property type="match status" value="1"/>
</dbReference>
<name>A0A086KYS5_TOXGO</name>
<dbReference type="AlphaFoldDB" id="A0A086KYS5"/>
<sequence>MAASAGALCWSPLLLAFLFTICFLAFVSFSSLPCQRRSLSSRFVGHCNAATDIKEVAFWGTNHVLAGSDDASVLAWRMCDGEVVNILRGHESHVNCVAVHPHGSCIATSGIDDFIKIWTPEGDSPFVLDEAAEKVLRSNQDLMDEENAAARSLFTTFRPGILRHLFASMDRPGEGDREPACNIQ</sequence>
<dbReference type="GO" id="GO:0045717">
    <property type="term" value="P:negative regulation of fatty acid biosynthetic process"/>
    <property type="evidence" value="ECO:0007669"/>
    <property type="project" value="TreeGrafter"/>
</dbReference>
<dbReference type="Proteomes" id="UP000028837">
    <property type="component" value="Unassembled WGS sequence"/>
</dbReference>
<organism evidence="4 5">
    <name type="scientific">Toxoplasma gondii GAB2-2007-GAL-DOM2</name>
    <dbReference type="NCBI Taxonomy" id="1130820"/>
    <lineage>
        <taxon>Eukaryota</taxon>
        <taxon>Sar</taxon>
        <taxon>Alveolata</taxon>
        <taxon>Apicomplexa</taxon>
        <taxon>Conoidasida</taxon>
        <taxon>Coccidia</taxon>
        <taxon>Eucoccidiorida</taxon>
        <taxon>Eimeriorina</taxon>
        <taxon>Sarcocystidae</taxon>
        <taxon>Toxoplasma</taxon>
    </lineage>
</organism>
<evidence type="ECO:0000256" key="1">
    <source>
        <dbReference type="ARBA" id="ARBA00022574"/>
    </source>
</evidence>
<evidence type="ECO:0000256" key="2">
    <source>
        <dbReference type="ARBA" id="ARBA00022737"/>
    </source>
</evidence>
<dbReference type="SUPFAM" id="SSF50978">
    <property type="entry name" value="WD40 repeat-like"/>
    <property type="match status" value="1"/>
</dbReference>
<proteinExistence type="predicted"/>
<keyword evidence="1 3" id="KW-0853">WD repeat</keyword>
<dbReference type="InterPro" id="IPR001680">
    <property type="entry name" value="WD40_rpt"/>
</dbReference>
<dbReference type="GO" id="GO:0080008">
    <property type="term" value="C:Cul4-RING E3 ubiquitin ligase complex"/>
    <property type="evidence" value="ECO:0007669"/>
    <property type="project" value="TreeGrafter"/>
</dbReference>
<dbReference type="PANTHER" id="PTHR15574">
    <property type="entry name" value="WD REPEAT DOMAIN-CONTAINING FAMILY"/>
    <property type="match status" value="1"/>
</dbReference>
<dbReference type="PROSITE" id="PS50294">
    <property type="entry name" value="WD_REPEATS_REGION"/>
    <property type="match status" value="1"/>
</dbReference>
<dbReference type="InterPro" id="IPR015943">
    <property type="entry name" value="WD40/YVTN_repeat-like_dom_sf"/>
</dbReference>
<accession>A0A086KYS5</accession>
<evidence type="ECO:0000256" key="3">
    <source>
        <dbReference type="PROSITE-ProRule" id="PRU00221"/>
    </source>
</evidence>
<keyword evidence="2" id="KW-0677">Repeat</keyword>
<gene>
    <name evidence="4" type="ORF">TGDOM2_397460</name>
</gene>
<feature type="repeat" description="WD" evidence="3">
    <location>
        <begin position="87"/>
        <end position="118"/>
    </location>
</feature>
<dbReference type="Gene3D" id="2.130.10.10">
    <property type="entry name" value="YVTN repeat-like/Quinoprotein amine dehydrogenase"/>
    <property type="match status" value="1"/>
</dbReference>
<evidence type="ECO:0000313" key="5">
    <source>
        <dbReference type="Proteomes" id="UP000028837"/>
    </source>
</evidence>
<dbReference type="InterPro" id="IPR045151">
    <property type="entry name" value="DCAF8"/>
</dbReference>
<dbReference type="Pfam" id="PF00400">
    <property type="entry name" value="WD40"/>
    <property type="match status" value="1"/>
</dbReference>
<protein>
    <submittedName>
        <fullName evidence="4">WD domain, G-beta repeat protein</fullName>
    </submittedName>
</protein>
<dbReference type="VEuPathDB" id="ToxoDB:TGDOM2_397460"/>
<dbReference type="EMBL" id="AHZU02000011">
    <property type="protein sequence ID" value="KFG49543.1"/>
    <property type="molecule type" value="Genomic_DNA"/>
</dbReference>
<reference evidence="4 5" key="1">
    <citation type="submission" date="2014-02" db="EMBL/GenBank/DDBJ databases">
        <authorList>
            <person name="Sibley D."/>
            <person name="Venepally P."/>
            <person name="Karamycheva S."/>
            <person name="Hadjithomas M."/>
            <person name="Khan A."/>
            <person name="Brunk B."/>
            <person name="Roos D."/>
            <person name="Caler E."/>
            <person name="Lorenzi H."/>
        </authorList>
    </citation>
    <scope>NUCLEOTIDE SEQUENCE [LARGE SCALE GENOMIC DNA]</scope>
    <source>
        <strain evidence="4 5">GAB2-2007-GAL-DOM2</strain>
    </source>
</reference>
<comment type="caution">
    <text evidence="4">The sequence shown here is derived from an EMBL/GenBank/DDBJ whole genome shotgun (WGS) entry which is preliminary data.</text>
</comment>
<dbReference type="GO" id="GO:0005737">
    <property type="term" value="C:cytoplasm"/>
    <property type="evidence" value="ECO:0007669"/>
    <property type="project" value="TreeGrafter"/>
</dbReference>
<dbReference type="PROSITE" id="PS50082">
    <property type="entry name" value="WD_REPEATS_2"/>
    <property type="match status" value="1"/>
</dbReference>
<dbReference type="SMART" id="SM00320">
    <property type="entry name" value="WD40"/>
    <property type="match status" value="2"/>
</dbReference>